<name>A0A4P6EFB3_9MICO</name>
<proteinExistence type="predicted"/>
<dbReference type="GO" id="GO:0004622">
    <property type="term" value="F:phosphatidylcholine lysophospholipase activity"/>
    <property type="evidence" value="ECO:0007669"/>
    <property type="project" value="TreeGrafter"/>
</dbReference>
<sequence length="336" mass="35995">MGTQRTWPGRRMPQPRADSERRRAPTAVLRLVRAVTMVLGAAAGLLAAVAAITTAEGLFARERLAPTRLGPIKPRSGRFGVHRPGTPLQLGMMGDSLAVGYGAFDPEQTPGTLLAMGLADAANRPVELTNVGEVGAEATALIAQLATLLDEQPALDVVVIVIGANDVMRLKRLTDALWPLSETVRELRRRGVQVVVATCPDLGTVQTFSQPLRFFAHWSSRLTATGQAIVVLRAGGRTVSLADTLGPLFRRTPEEMFSTHDHLHPSDAGYRAAARAILPSVCAAAGYTRPQDAHVPHRVYRKGSRHPLAWLAFRASRRVGARLTASSGVRAQAPTA</sequence>
<keyword evidence="2" id="KW-0812">Transmembrane</keyword>
<dbReference type="CDD" id="cd01836">
    <property type="entry name" value="FeeA_FeeB_like"/>
    <property type="match status" value="1"/>
</dbReference>
<dbReference type="PANTHER" id="PTHR30383:SF5">
    <property type="entry name" value="SGNH HYDROLASE-TYPE ESTERASE DOMAIN-CONTAINING PROTEIN"/>
    <property type="match status" value="1"/>
</dbReference>
<feature type="region of interest" description="Disordered" evidence="1">
    <location>
        <begin position="1"/>
        <end position="23"/>
    </location>
</feature>
<evidence type="ECO:0000259" key="3">
    <source>
        <dbReference type="Pfam" id="PF13472"/>
    </source>
</evidence>
<evidence type="ECO:0000313" key="5">
    <source>
        <dbReference type="Proteomes" id="UP000293995"/>
    </source>
</evidence>
<dbReference type="KEGG" id="mprt:ET475_11140"/>
<keyword evidence="2" id="KW-1133">Transmembrane helix</keyword>
<dbReference type="Gene3D" id="3.40.50.1110">
    <property type="entry name" value="SGNH hydrolase"/>
    <property type="match status" value="1"/>
</dbReference>
<dbReference type="EMBL" id="CP035494">
    <property type="protein sequence ID" value="QAY60486.1"/>
    <property type="molecule type" value="Genomic_DNA"/>
</dbReference>
<evidence type="ECO:0000256" key="1">
    <source>
        <dbReference type="SAM" id="MobiDB-lite"/>
    </source>
</evidence>
<accession>A0A4P6EFB3</accession>
<gene>
    <name evidence="4" type="ORF">ET475_11140</name>
</gene>
<keyword evidence="4" id="KW-0378">Hydrolase</keyword>
<evidence type="ECO:0000256" key="2">
    <source>
        <dbReference type="SAM" id="Phobius"/>
    </source>
</evidence>
<dbReference type="AlphaFoldDB" id="A0A4P6EFB3"/>
<dbReference type="Pfam" id="PF13472">
    <property type="entry name" value="Lipase_GDSL_2"/>
    <property type="match status" value="1"/>
</dbReference>
<dbReference type="OrthoDB" id="9804395at2"/>
<keyword evidence="2" id="KW-0472">Membrane</keyword>
<organism evidence="4 5">
    <name type="scientific">Microbacterium protaetiae</name>
    <dbReference type="NCBI Taxonomy" id="2509458"/>
    <lineage>
        <taxon>Bacteria</taxon>
        <taxon>Bacillati</taxon>
        <taxon>Actinomycetota</taxon>
        <taxon>Actinomycetes</taxon>
        <taxon>Micrococcales</taxon>
        <taxon>Microbacteriaceae</taxon>
        <taxon>Microbacterium</taxon>
    </lineage>
</organism>
<feature type="transmembrane region" description="Helical" evidence="2">
    <location>
        <begin position="31"/>
        <end position="52"/>
    </location>
</feature>
<protein>
    <submittedName>
        <fullName evidence="4">SGNH/GDSL hydrolase family protein</fullName>
    </submittedName>
</protein>
<dbReference type="Proteomes" id="UP000293995">
    <property type="component" value="Chromosome"/>
</dbReference>
<dbReference type="SUPFAM" id="SSF52266">
    <property type="entry name" value="SGNH hydrolase"/>
    <property type="match status" value="1"/>
</dbReference>
<dbReference type="InterPro" id="IPR036514">
    <property type="entry name" value="SGNH_hydro_sf"/>
</dbReference>
<evidence type="ECO:0000313" key="4">
    <source>
        <dbReference type="EMBL" id="QAY60486.1"/>
    </source>
</evidence>
<keyword evidence="5" id="KW-1185">Reference proteome</keyword>
<dbReference type="PANTHER" id="PTHR30383">
    <property type="entry name" value="THIOESTERASE 1/PROTEASE 1/LYSOPHOSPHOLIPASE L1"/>
    <property type="match status" value="1"/>
</dbReference>
<feature type="domain" description="SGNH hydrolase-type esterase" evidence="3">
    <location>
        <begin position="93"/>
        <end position="272"/>
    </location>
</feature>
<reference evidence="4 5" key="1">
    <citation type="submission" date="2019-01" db="EMBL/GenBank/DDBJ databases">
        <title>Genome sequencing of strain DFW100M-13.</title>
        <authorList>
            <person name="Heo J."/>
            <person name="Kim S.-J."/>
            <person name="Kim J.-S."/>
            <person name="Hong S.-B."/>
            <person name="Kwon S.-W."/>
        </authorList>
    </citation>
    <scope>NUCLEOTIDE SEQUENCE [LARGE SCALE GENOMIC DNA]</scope>
    <source>
        <strain evidence="4 5">DFW100M-13</strain>
    </source>
</reference>
<dbReference type="InterPro" id="IPR013830">
    <property type="entry name" value="SGNH_hydro"/>
</dbReference>
<dbReference type="InterPro" id="IPR051532">
    <property type="entry name" value="Ester_Hydrolysis_Enzymes"/>
</dbReference>